<dbReference type="InterPro" id="IPR011642">
    <property type="entry name" value="Gate_dom"/>
</dbReference>
<dbReference type="Pfam" id="PF07670">
    <property type="entry name" value="Gate"/>
    <property type="match status" value="2"/>
</dbReference>
<feature type="transmembrane region" description="Helical" evidence="1">
    <location>
        <begin position="358"/>
        <end position="381"/>
    </location>
</feature>
<dbReference type="STRING" id="43989.cce_0575"/>
<evidence type="ECO:0000313" key="7">
    <source>
        <dbReference type="Proteomes" id="UP000001203"/>
    </source>
</evidence>
<dbReference type="Pfam" id="PF17910">
    <property type="entry name" value="FeoB_Cyto"/>
    <property type="match status" value="1"/>
</dbReference>
<dbReference type="InterPro" id="IPR041069">
    <property type="entry name" value="FeoB_Cyto"/>
</dbReference>
<keyword evidence="1" id="KW-0812">Transmembrane</keyword>
<feature type="transmembrane region" description="Helical" evidence="1">
    <location>
        <begin position="196"/>
        <end position="215"/>
    </location>
</feature>
<organism evidence="5">
    <name type="scientific">Crocosphaera subtropica (strain ATCC 51142 / BH68)</name>
    <name type="common">Cyanothece sp. (strain ATCC 51142)</name>
    <dbReference type="NCBI Taxonomy" id="43989"/>
    <lineage>
        <taxon>Bacteria</taxon>
        <taxon>Bacillati</taxon>
        <taxon>Cyanobacteriota</taxon>
        <taxon>Cyanophyceae</taxon>
        <taxon>Oscillatoriophycideae</taxon>
        <taxon>Chroococcales</taxon>
        <taxon>Aphanothecaceae</taxon>
        <taxon>Crocosphaera</taxon>
        <taxon>Crocosphaera subtropica</taxon>
    </lineage>
</organism>
<evidence type="ECO:0000256" key="1">
    <source>
        <dbReference type="SAM" id="Phobius"/>
    </source>
</evidence>
<dbReference type="Proteomes" id="UP000001203">
    <property type="component" value="Chromosome circular"/>
</dbReference>
<feature type="transmembrane region" description="Helical" evidence="1">
    <location>
        <begin position="124"/>
        <end position="142"/>
    </location>
</feature>
<evidence type="ECO:0000259" key="3">
    <source>
        <dbReference type="Pfam" id="PF07670"/>
    </source>
</evidence>
<protein>
    <submittedName>
        <fullName evidence="6">Ferrous iron transport protein B</fullName>
    </submittedName>
    <submittedName>
        <fullName evidence="5">Iron(II)transporter</fullName>
    </submittedName>
</protein>
<dbReference type="OrthoDB" id="9809127at2"/>
<dbReference type="PANTHER" id="PTHR43185">
    <property type="entry name" value="FERROUS IRON TRANSPORT PROTEIN B"/>
    <property type="match status" value="1"/>
</dbReference>
<dbReference type="AlphaFoldDB" id="A1KYF1"/>
<accession>A1KYF1</accession>
<evidence type="ECO:0000313" key="5">
    <source>
        <dbReference type="EMBL" id="AAW57004.1"/>
    </source>
</evidence>
<dbReference type="PANTHER" id="PTHR43185:SF1">
    <property type="entry name" value="FE(2+) TRANSPORTER FEOB"/>
    <property type="match status" value="1"/>
</dbReference>
<dbReference type="GO" id="GO:0015093">
    <property type="term" value="F:ferrous iron transmembrane transporter activity"/>
    <property type="evidence" value="ECO:0007669"/>
    <property type="project" value="InterPro"/>
</dbReference>
<dbReference type="GO" id="GO:0005886">
    <property type="term" value="C:plasma membrane"/>
    <property type="evidence" value="ECO:0007669"/>
    <property type="project" value="TreeGrafter"/>
</dbReference>
<dbReference type="EMBL" id="AY728386">
    <property type="protein sequence ID" value="AAW57004.1"/>
    <property type="molecule type" value="Genomic_DNA"/>
</dbReference>
<feature type="domain" description="Nucleoside transporter/FeoB GTPase Gate" evidence="3">
    <location>
        <begin position="357"/>
        <end position="456"/>
    </location>
</feature>
<dbReference type="eggNOG" id="COG0370">
    <property type="taxonomic scope" value="Bacteria"/>
</dbReference>
<dbReference type="Gene3D" id="1.10.287.1770">
    <property type="match status" value="1"/>
</dbReference>
<feature type="transmembrane region" description="Helical" evidence="1">
    <location>
        <begin position="269"/>
        <end position="292"/>
    </location>
</feature>
<feature type="domain" description="Ferrous iron transport protein B C-terminal" evidence="2">
    <location>
        <begin position="300"/>
        <end position="350"/>
    </location>
</feature>
<feature type="domain" description="Nucleoside transporter/FeoB GTPase Gate" evidence="3">
    <location>
        <begin position="200"/>
        <end position="293"/>
    </location>
</feature>
<keyword evidence="1" id="KW-1133">Transmembrane helix</keyword>
<dbReference type="InterPro" id="IPR050860">
    <property type="entry name" value="FeoB_GTPase"/>
</dbReference>
<keyword evidence="1" id="KW-0472">Membrane</keyword>
<feature type="transmembrane region" description="Helical" evidence="1">
    <location>
        <begin position="227"/>
        <end position="249"/>
    </location>
</feature>
<dbReference type="HOGENOM" id="CLU_013350_6_0_3"/>
<proteinExistence type="predicted"/>
<evidence type="ECO:0000259" key="4">
    <source>
        <dbReference type="Pfam" id="PF17910"/>
    </source>
</evidence>
<evidence type="ECO:0000313" key="6">
    <source>
        <dbReference type="EMBL" id="ACB49926.1"/>
    </source>
</evidence>
<reference evidence="6 7" key="2">
    <citation type="journal article" date="2008" name="Proc. Natl. Acad. Sci. U.S.A.">
        <title>The genome of Cyanothece 51142, a unicellular diazotrophic cyanobacterium important in the marine nitrogen cycle.</title>
        <authorList>
            <person name="Welsh E.A."/>
            <person name="Liberton M."/>
            <person name="Stoeckel J."/>
            <person name="Loh T."/>
            <person name="Elvitigala T."/>
            <person name="Wang C."/>
            <person name="Wollam A."/>
            <person name="Fulton R.S."/>
            <person name="Clifton S.W."/>
            <person name="Jacobs J.M."/>
            <person name="Aurora R."/>
            <person name="Ghosh B.K."/>
            <person name="Sherman L.A."/>
            <person name="Smith R.D."/>
            <person name="Wilson R.K."/>
            <person name="Pakrasi H.B."/>
        </authorList>
    </citation>
    <scope>NUCLEOTIDE SEQUENCE [LARGE SCALE GENOMIC DNA]</scope>
    <source>
        <strain evidence="6">ATCC 51142</strain>
        <strain evidence="7">ATCC 51142 / BH68</strain>
    </source>
</reference>
<feature type="transmembrane region" description="Helical" evidence="1">
    <location>
        <begin position="461"/>
        <end position="484"/>
    </location>
</feature>
<dbReference type="KEGG" id="cyt:cce_0575"/>
<evidence type="ECO:0000259" key="2">
    <source>
        <dbReference type="Pfam" id="PF07664"/>
    </source>
</evidence>
<dbReference type="RefSeq" id="WP_009546655.1">
    <property type="nucleotide sequence ID" value="NC_010546.1"/>
</dbReference>
<feature type="domain" description="FeoB cytosolic helical" evidence="4">
    <location>
        <begin position="7"/>
        <end position="101"/>
    </location>
</feature>
<dbReference type="InterPro" id="IPR011640">
    <property type="entry name" value="Fe2_transport_prot_B_C"/>
</dbReference>
<dbReference type="EMBL" id="CP000806">
    <property type="protein sequence ID" value="ACB49926.1"/>
    <property type="molecule type" value="Genomic_DNA"/>
</dbReference>
<keyword evidence="7" id="KW-1185">Reference proteome</keyword>
<reference evidence="5" key="1">
    <citation type="journal article" date="2008" name="BMC Evol. Biol.">
        <title>The cyanobacterial endosymbiont of the unicellular algae Rhopalodia gibba shows reductive genome evolution.</title>
        <authorList>
            <person name="Kneip C."/>
            <person name="Voss C."/>
            <person name="Lockhart P.J."/>
            <person name="Maier U.G."/>
        </authorList>
    </citation>
    <scope>NUCLEOTIDE SEQUENCE</scope>
    <source>
        <strain evidence="5">ATCC 51142</strain>
    </source>
</reference>
<name>A1KYF1_CROS5</name>
<dbReference type="Pfam" id="PF07664">
    <property type="entry name" value="FeoB_C"/>
    <property type="match status" value="1"/>
</dbReference>
<sequence length="487" mass="54693">MSTFLRYPTAIEEGITKIECLLQSDHNVVKAAIEPLVSRRSLALLLLQKDPLLWDKVRQSEPKFEAIERVIESVQSQFSDPLMLVIAKTRHQAAKKIEESAIIKIKKKSTESEEFFHRLTVNPVTGFPLLFLIVYVGIYQFVGGFGSGVLVNNFEGVFTQQINPLIDAIASRLLPWTILQDLVANEQGILTLGMRYVIAIIFPITTTFFLFFSILEDSGYLPRISLLIDHLFKMIGLSGRSIIPLILGLSCGSTGSLVTQTIESKRERFIVSLLLALVIPCSAQLGIFIGLLSQNFTALIIWVMCITFIFAIIGALTTKALPGSLSYFYMEIPPLRLPHFRSILTKTYSRVRWYLSEVIPWFILASVLIWLGKLTGLLLLLTKAIEPIMLKLELPPEASIMFIYGFFRRDYGAAGMFDLHHSGVLMGRQLVVSAVTLTLFIPCLSQFLFMVRERGLKTTIALSSLVIVFAFSMGYCLNKLLLILEII</sequence>
<feature type="transmembrane region" description="Helical" evidence="1">
    <location>
        <begin position="299"/>
        <end position="321"/>
    </location>
</feature>
<feature type="transmembrane region" description="Helical" evidence="1">
    <location>
        <begin position="430"/>
        <end position="449"/>
    </location>
</feature>
<gene>
    <name evidence="5" type="primary">cyl0010</name>
    <name evidence="6" type="synonym">feoB2</name>
    <name evidence="6" type="ordered locus">cce_0575</name>
</gene>